<evidence type="ECO:0000313" key="1">
    <source>
        <dbReference type="EMBL" id="GBG88282.1"/>
    </source>
</evidence>
<evidence type="ECO:0000313" key="2">
    <source>
        <dbReference type="Proteomes" id="UP000265515"/>
    </source>
</evidence>
<dbReference type="EMBL" id="BFEA01000662">
    <property type="protein sequence ID" value="GBG88282.1"/>
    <property type="molecule type" value="Genomic_DNA"/>
</dbReference>
<dbReference type="InterPro" id="IPR011048">
    <property type="entry name" value="Haem_d1_sf"/>
</dbReference>
<reference evidence="1 2" key="1">
    <citation type="journal article" date="2018" name="Cell">
        <title>The Chara Genome: Secondary Complexity and Implications for Plant Terrestrialization.</title>
        <authorList>
            <person name="Nishiyama T."/>
            <person name="Sakayama H."/>
            <person name="Vries J.D."/>
            <person name="Buschmann H."/>
            <person name="Saint-Marcoux D."/>
            <person name="Ullrich K.K."/>
            <person name="Haas F.B."/>
            <person name="Vanderstraeten L."/>
            <person name="Becker D."/>
            <person name="Lang D."/>
            <person name="Vosolsobe S."/>
            <person name="Rombauts S."/>
            <person name="Wilhelmsson P.K.I."/>
            <person name="Janitza P."/>
            <person name="Kern R."/>
            <person name="Heyl A."/>
            <person name="Rumpler F."/>
            <person name="Villalobos L.I.A.C."/>
            <person name="Clay J.M."/>
            <person name="Skokan R."/>
            <person name="Toyoda A."/>
            <person name="Suzuki Y."/>
            <person name="Kagoshima H."/>
            <person name="Schijlen E."/>
            <person name="Tajeshwar N."/>
            <person name="Catarino B."/>
            <person name="Hetherington A.J."/>
            <person name="Saltykova A."/>
            <person name="Bonnot C."/>
            <person name="Breuninger H."/>
            <person name="Symeonidi A."/>
            <person name="Radhakrishnan G.V."/>
            <person name="Van Nieuwerburgh F."/>
            <person name="Deforce D."/>
            <person name="Chang C."/>
            <person name="Karol K.G."/>
            <person name="Hedrich R."/>
            <person name="Ulvskov P."/>
            <person name="Glockner G."/>
            <person name="Delwiche C.F."/>
            <person name="Petrasek J."/>
            <person name="Van de Peer Y."/>
            <person name="Friml J."/>
            <person name="Beilby M."/>
            <person name="Dolan L."/>
            <person name="Kohara Y."/>
            <person name="Sugano S."/>
            <person name="Fujiyama A."/>
            <person name="Delaux P.-M."/>
            <person name="Quint M."/>
            <person name="TheiBen G."/>
            <person name="Hagemann M."/>
            <person name="Harholt J."/>
            <person name="Dunand C."/>
            <person name="Zachgo S."/>
            <person name="Langdale J."/>
            <person name="Maumus F."/>
            <person name="Straeten D.V.D."/>
            <person name="Gould S.B."/>
            <person name="Rensing S.A."/>
        </authorList>
    </citation>
    <scope>NUCLEOTIDE SEQUENCE [LARGE SCALE GENOMIC DNA]</scope>
    <source>
        <strain evidence="1 2">S276</strain>
    </source>
</reference>
<protein>
    <submittedName>
        <fullName evidence="1">Uncharacterized protein</fullName>
    </submittedName>
</protein>
<comment type="caution">
    <text evidence="1">The sequence shown here is derived from an EMBL/GenBank/DDBJ whole genome shotgun (WGS) entry which is preliminary data.</text>
</comment>
<proteinExistence type="predicted"/>
<dbReference type="Proteomes" id="UP000265515">
    <property type="component" value="Unassembled WGS sequence"/>
</dbReference>
<dbReference type="PANTHER" id="PTHR46928:SF1">
    <property type="entry name" value="MESENCHYME-SPECIFIC CELL SURFACE GLYCOPROTEIN"/>
    <property type="match status" value="1"/>
</dbReference>
<gene>
    <name evidence="1" type="ORF">CBR_g46848</name>
</gene>
<accession>A0A388M1C1</accession>
<dbReference type="PANTHER" id="PTHR46928">
    <property type="entry name" value="MESENCHYME-SPECIFIC CELL SURFACE GLYCOPROTEIN"/>
    <property type="match status" value="1"/>
</dbReference>
<dbReference type="SUPFAM" id="SSF51004">
    <property type="entry name" value="C-terminal (heme d1) domain of cytochrome cd1-nitrite reductase"/>
    <property type="match status" value="1"/>
</dbReference>
<dbReference type="Gene3D" id="2.60.120.380">
    <property type="match status" value="1"/>
</dbReference>
<organism evidence="1 2">
    <name type="scientific">Chara braunii</name>
    <name type="common">Braun's stonewort</name>
    <dbReference type="NCBI Taxonomy" id="69332"/>
    <lineage>
        <taxon>Eukaryota</taxon>
        <taxon>Viridiplantae</taxon>
        <taxon>Streptophyta</taxon>
        <taxon>Charophyceae</taxon>
        <taxon>Charales</taxon>
        <taxon>Characeae</taxon>
        <taxon>Chara</taxon>
    </lineage>
</organism>
<dbReference type="OrthoDB" id="422728at2759"/>
<sequence length="1376" mass="149972">MEALVQVLGLRMAAYGKAATNDEWIQMPTLAKLSSWNRKHTLIFGRAVVISSVVLASLWHCGHAAALLCEAALCGQAGVVPVCYLSLAAGISPPFHTLRLPKVTQMKWRSSIPGGIGGRKGKLMHGGTCLPLMAPRRIDGCRSSHHHKPCCHDDEYVYGLHLSTSKKIAFPLLATLIFLFRGLLQPVVALNTYDRLYARGGRSFSVIDPETMTVVWDSGDAFEANISSLTASYFNSRGFTEEEYKIQLQHRIENQTNVPIRQDWLADFRAGTVDSMSTNLGCQPRALVMGMMNGHKDRFLFVALINPSGIMVYNFTDPLAPVFKSWEKLPVQHLEPEAMHFTAADDSDAPYLYVICGFSASLLVYAVDADGGLAIAASYDGTAGKDPVPFGARLVNGLTTYSALGYIPEEDSIYDVPIVVVANKFARRVDVFLVNMTDALGSKIQRLGAISLSSGIAEGNSTERLFRPGFPSDVYVQGSVLAITVVPYDPAVNPSLPVDEQGVLSSGSILFFQLKVEGTSPFKFLGAAATGAWPKKIVFAGSRFLVADYAKWAPIDRGADHIDPPGGVTEIRLPSNVYTLVGAMQEMNTISNDFSSYAVHLQFDSLILDEEIELPGTGLVASDPQPIDIAFSNNSNIAYVLLRSSNAIAKLNVTTMQFMSVHWLGAKNYSSSVRIDPSSKDGGPNLRNFTNLFGLYMPSRMKVIPAFPGLGNREYIITVNEGEDTTMRGGNVTVKDLDLDNGTFPNAEELKSPANLGDLRVVRWKGLKSQVHTQLYNGLTRTAETECDNYSYFQFDVSASQVCMDMRVKLLAMQGTPDIYVSKGAAINPEIYDLTWANYEPTSDNVENFVITHLDPEFEPGTYYFGVYAYCQPTLRQAAMYNITVSLEEPASGGGNDPANNDLLALPAFNRQPRVDGLSYYSFCVSHPCSPITVNISDCRAGANYCPEVLVSTSVLRPTAEDYTWKTTGGRRAVTIAPSDPYNKAGVFYVGVFSRCTDSDPSKCGTPSPDSAYNLTVSYNATSPIECPEKPKKVVISPWPVTLEENVVVNQSTTCGGYSYYSVKVDNPCNDLVIEAVPSCPTCGVPRIYVSKDYVSSPTDADRTWTSAESAGKSSVTVSAFDRDFSSVGMFFVGVRADCAAATPGGSSPVSTATYSIVARFSTSHVYRWQNVTSLDMMNKMIFNQPVSSPLGYDYYHFCVGNFSNGDVVVELINCVTPSLCPDTYWWPEMLVSKSRWAPTVNDRAWRLAQLDRNNITLRATDPDVRPWGGHYFVGVYAWCNTDCNASLSSACAPCGNIPNSAYNLSVRQGASLLEMVAPVMETSPLQATASTASVLKKSAARVRFSTSSWKDLLWRIAIAGVVAALGVPRPFQLLA</sequence>
<keyword evidence="2" id="KW-1185">Reference proteome</keyword>
<dbReference type="InterPro" id="IPR052956">
    <property type="entry name" value="Mesenchyme-surface_protein"/>
</dbReference>
<dbReference type="Gramene" id="GBG88282">
    <property type="protein sequence ID" value="GBG88282"/>
    <property type="gene ID" value="CBR_g46848"/>
</dbReference>
<name>A0A388M1C1_CHABU</name>